<gene>
    <name evidence="2" type="ORF">GPECTOR_536g540</name>
</gene>
<evidence type="ECO:0008006" key="4">
    <source>
        <dbReference type="Google" id="ProtNLM"/>
    </source>
</evidence>
<evidence type="ECO:0000256" key="1">
    <source>
        <dbReference type="SAM" id="MobiDB-lite"/>
    </source>
</evidence>
<dbReference type="EMBL" id="LSYV01000533">
    <property type="protein sequence ID" value="KXZ41337.1"/>
    <property type="molecule type" value="Genomic_DNA"/>
</dbReference>
<dbReference type="PANTHER" id="PTHR13452:SF10">
    <property type="entry name" value="THUMP DOMAIN-CONTAINING PROTEIN 1"/>
    <property type="match status" value="1"/>
</dbReference>
<name>A0A150FUR5_GONPE</name>
<comment type="caution">
    <text evidence="2">The sequence shown here is derived from an EMBL/GenBank/DDBJ whole genome shotgun (WGS) entry which is preliminary data.</text>
</comment>
<dbReference type="InterPro" id="IPR040183">
    <property type="entry name" value="THUMPD1-like"/>
</dbReference>
<dbReference type="Proteomes" id="UP000075714">
    <property type="component" value="Unassembled WGS sequence"/>
</dbReference>
<keyword evidence="3" id="KW-1185">Reference proteome</keyword>
<organism evidence="2 3">
    <name type="scientific">Gonium pectorale</name>
    <name type="common">Green alga</name>
    <dbReference type="NCBI Taxonomy" id="33097"/>
    <lineage>
        <taxon>Eukaryota</taxon>
        <taxon>Viridiplantae</taxon>
        <taxon>Chlorophyta</taxon>
        <taxon>core chlorophytes</taxon>
        <taxon>Chlorophyceae</taxon>
        <taxon>CS clade</taxon>
        <taxon>Chlamydomonadales</taxon>
        <taxon>Volvocaceae</taxon>
        <taxon>Gonium</taxon>
    </lineage>
</organism>
<evidence type="ECO:0000313" key="3">
    <source>
        <dbReference type="Proteomes" id="UP000075714"/>
    </source>
</evidence>
<accession>A0A150FUR5</accession>
<proteinExistence type="predicted"/>
<feature type="region of interest" description="Disordered" evidence="1">
    <location>
        <begin position="196"/>
        <end position="226"/>
    </location>
</feature>
<dbReference type="PANTHER" id="PTHR13452">
    <property type="entry name" value="THUMP DOMAIN CONTAINING PROTEIN 1-RELATED"/>
    <property type="match status" value="1"/>
</dbReference>
<dbReference type="GO" id="GO:0003723">
    <property type="term" value="F:RNA binding"/>
    <property type="evidence" value="ECO:0007669"/>
    <property type="project" value="InterPro"/>
</dbReference>
<dbReference type="GO" id="GO:0006400">
    <property type="term" value="P:tRNA modification"/>
    <property type="evidence" value="ECO:0007669"/>
    <property type="project" value="InterPro"/>
</dbReference>
<dbReference type="STRING" id="33097.A0A150FUR5"/>
<feature type="region of interest" description="Disordered" evidence="1">
    <location>
        <begin position="1"/>
        <end position="34"/>
    </location>
</feature>
<protein>
    <recommendedName>
        <fullName evidence="4">THUMP domain-containing protein</fullName>
    </recommendedName>
</protein>
<dbReference type="AlphaFoldDB" id="A0A150FUR5"/>
<sequence>MPGDDQRKRKQGGRGGGRGQGQQSRGGTGHAVPLGTTGILVTCDAGREFKAGNEAVALIEEHYDKLAAAAPGGAAQPAAAAAAAASADKDPKAGAASGDAGGGSGTKDIAALLAAEVEELKDKAAARFRVHQTGVKGVVYVLFPEDAKPGGWVNLKSPALTVLVQLIRNGCAMAVVPHYRELAKFNLRKLAEVPEGGEAAGGEAAEGEATEAGGGKEAGDAAGAAS</sequence>
<feature type="compositionally biased region" description="Gly residues" evidence="1">
    <location>
        <begin position="13"/>
        <end position="29"/>
    </location>
</feature>
<evidence type="ECO:0000313" key="2">
    <source>
        <dbReference type="EMBL" id="KXZ41337.1"/>
    </source>
</evidence>
<dbReference type="OrthoDB" id="367221at2759"/>
<reference evidence="3" key="1">
    <citation type="journal article" date="2016" name="Nat. Commun.">
        <title>The Gonium pectorale genome demonstrates co-option of cell cycle regulation during the evolution of multicellularity.</title>
        <authorList>
            <person name="Hanschen E.R."/>
            <person name="Marriage T.N."/>
            <person name="Ferris P.J."/>
            <person name="Hamaji T."/>
            <person name="Toyoda A."/>
            <person name="Fujiyama A."/>
            <person name="Neme R."/>
            <person name="Noguchi H."/>
            <person name="Minakuchi Y."/>
            <person name="Suzuki M."/>
            <person name="Kawai-Toyooka H."/>
            <person name="Smith D.R."/>
            <person name="Sparks H."/>
            <person name="Anderson J."/>
            <person name="Bakaric R."/>
            <person name="Luria V."/>
            <person name="Karger A."/>
            <person name="Kirschner M.W."/>
            <person name="Durand P.M."/>
            <person name="Michod R.E."/>
            <person name="Nozaki H."/>
            <person name="Olson B.J."/>
        </authorList>
    </citation>
    <scope>NUCLEOTIDE SEQUENCE [LARGE SCALE GENOMIC DNA]</scope>
    <source>
        <strain evidence="3">NIES-2863</strain>
    </source>
</reference>